<dbReference type="Gene3D" id="3.30.420.40">
    <property type="match status" value="2"/>
</dbReference>
<keyword evidence="3 5" id="KW-0067">ATP-binding</keyword>
<dbReference type="Gene3D" id="3.90.640.10">
    <property type="entry name" value="Actin, Chain A, domain 4"/>
    <property type="match status" value="1"/>
</dbReference>
<dbReference type="InterPro" id="IPR018181">
    <property type="entry name" value="Heat_shock_70_CS"/>
</dbReference>
<dbReference type="AlphaFoldDB" id="A0A4D6H9W6"/>
<evidence type="ECO:0000313" key="8">
    <source>
        <dbReference type="Proteomes" id="UP000296706"/>
    </source>
</evidence>
<feature type="region of interest" description="Disordered" evidence="6">
    <location>
        <begin position="775"/>
        <end position="794"/>
    </location>
</feature>
<proteinExistence type="inferred from homology"/>
<dbReference type="SUPFAM" id="SSF100920">
    <property type="entry name" value="Heat shock protein 70kD (HSP70), peptide-binding domain"/>
    <property type="match status" value="1"/>
</dbReference>
<dbReference type="FunFam" id="3.30.420.40:FF:000071">
    <property type="entry name" value="Molecular chaperone DnaK"/>
    <property type="match status" value="1"/>
</dbReference>
<dbReference type="Pfam" id="PF00012">
    <property type="entry name" value="HSP70"/>
    <property type="match status" value="2"/>
</dbReference>
<keyword evidence="8" id="KW-1185">Reference proteome</keyword>
<dbReference type="InterPro" id="IPR043129">
    <property type="entry name" value="ATPase_NBD"/>
</dbReference>
<reference evidence="7 8" key="1">
    <citation type="journal article" date="2019" name="Nat. Commun.">
        <title>A new type of DNA phosphorothioation-based antiviral system in archaea.</title>
        <authorList>
            <person name="Xiong L."/>
            <person name="Liu S."/>
            <person name="Chen S."/>
            <person name="Xiao Y."/>
            <person name="Zhu B."/>
            <person name="Gao Y."/>
            <person name="Zhang Y."/>
            <person name="Chen B."/>
            <person name="Luo J."/>
            <person name="Deng Z."/>
            <person name="Chen X."/>
            <person name="Wang L."/>
            <person name="Chen S."/>
        </authorList>
    </citation>
    <scope>NUCLEOTIDE SEQUENCE [LARGE SCALE GENOMIC DNA]</scope>
    <source>
        <strain evidence="7 8">CBA1105</strain>
    </source>
</reference>
<keyword evidence="4" id="KW-0143">Chaperone</keyword>
<evidence type="ECO:0000256" key="2">
    <source>
        <dbReference type="ARBA" id="ARBA00022741"/>
    </source>
</evidence>
<name>A0A4D6H9W6_9EURY</name>
<evidence type="ECO:0000256" key="4">
    <source>
        <dbReference type="ARBA" id="ARBA00023186"/>
    </source>
</evidence>
<evidence type="ECO:0000256" key="1">
    <source>
        <dbReference type="ARBA" id="ARBA00007381"/>
    </source>
</evidence>
<dbReference type="KEGG" id="hsn:DV733_05315"/>
<protein>
    <recommendedName>
        <fullName evidence="9">Molecular chaperone DnaK</fullName>
    </recommendedName>
</protein>
<keyword evidence="2 5" id="KW-0547">Nucleotide-binding</keyword>
<dbReference type="Proteomes" id="UP000296706">
    <property type="component" value="Chromosome"/>
</dbReference>
<dbReference type="PROSITE" id="PS00297">
    <property type="entry name" value="HSP70_1"/>
    <property type="match status" value="1"/>
</dbReference>
<dbReference type="Gene3D" id="2.60.34.10">
    <property type="entry name" value="Substrate Binding Domain Of DNAk, Chain A, domain 1"/>
    <property type="match status" value="1"/>
</dbReference>
<dbReference type="SUPFAM" id="SSF53067">
    <property type="entry name" value="Actin-like ATPase domain"/>
    <property type="match status" value="2"/>
</dbReference>
<organism evidence="7 8">
    <name type="scientific">Halapricum salinum</name>
    <dbReference type="NCBI Taxonomy" id="1457250"/>
    <lineage>
        <taxon>Archaea</taxon>
        <taxon>Methanobacteriati</taxon>
        <taxon>Methanobacteriota</taxon>
        <taxon>Stenosarchaea group</taxon>
        <taxon>Halobacteria</taxon>
        <taxon>Halobacteriales</taxon>
        <taxon>Haloarculaceae</taxon>
        <taxon>Halapricum</taxon>
    </lineage>
</organism>
<dbReference type="InterPro" id="IPR029047">
    <property type="entry name" value="HSP70_peptide-bd_sf"/>
</dbReference>
<dbReference type="InterPro" id="IPR013126">
    <property type="entry name" value="Hsp_70_fam"/>
</dbReference>
<evidence type="ECO:0000256" key="5">
    <source>
        <dbReference type="RuleBase" id="RU003322"/>
    </source>
</evidence>
<gene>
    <name evidence="7" type="ORF">DV733_05315</name>
</gene>
<evidence type="ECO:0008006" key="9">
    <source>
        <dbReference type="Google" id="ProtNLM"/>
    </source>
</evidence>
<dbReference type="PROSITE" id="PS00329">
    <property type="entry name" value="HSP70_2"/>
    <property type="match status" value="1"/>
</dbReference>
<dbReference type="PANTHER" id="PTHR19375">
    <property type="entry name" value="HEAT SHOCK PROTEIN 70KDA"/>
    <property type="match status" value="1"/>
</dbReference>
<comment type="similarity">
    <text evidence="1 5">Belongs to the heat shock protein 70 family.</text>
</comment>
<sequence>MSEADLGGRGIVVFDRVLLLGDAGGTVVSERIELVVDRPGFEQGRPPELSTAGEPQRELAGLFGLVPAPGGDAEADVVDRVAVRQVGVSDVLGDRCRELVVIAFELPGAGFRAEYLDEAAEVVQERLAVANVVDDPSRERLVGERAVDRAERVVAVVVSRSLFGVFEDGASPVDLHVPLLVGVGTGPHRREAPVGLLAPSLDRLGVGLATRADPGVVIDRVGIWVSLAHAGAVVVLVRIAPTVKAPDPIGRTTKNHLRYDRARTDMVDGYTVGIDLGTTNSAIAAVTGDQPEIIPNSDGERTTPSVVMIDENDETVVGQAAANQAVSKTARTVQHIKRHMGDEDFVVEIDGEEYRPEQISALILSRLLADAEAYLGRDVESAVITVPAYFGDAERQATRSAGEIAGIDVEHVMTEPTAACLSYGLQEAADADDEETHEQRHVFVYDLGGGTFDATLVEIDLEHNHIEVKNTDGDRDLGGEDWTQRIVDHLASIAAEEGDVEVAGDAEQEQRLYDAAVRAKHDLSSREQTEITVPYLGPDYNLETTITRETFQELTADLLDQTIDSVDELFERSELEIEEVDEVLLIGGSTRMTQVQETVESYFGMEPLRSVNPDEAVALGAATQAELMSAGGETTADDVLPGDEEDLLLVDVTPQPIGIELHDGDFAAVVDQDEKVPISQSDDRFTTVMDDQTGVRFPIYQGQSEAAEENTKLGEMVLSGIPKAPAGEPTLEIDFEVQSDGTLEASATHVESGESVDTTIESGVRLSEKEIEQMKEALPTLKDRDVAGADQKEA</sequence>
<dbReference type="PRINTS" id="PR00301">
    <property type="entry name" value="HEATSHOCK70"/>
</dbReference>
<evidence type="ECO:0000256" key="3">
    <source>
        <dbReference type="ARBA" id="ARBA00022840"/>
    </source>
</evidence>
<dbReference type="EMBL" id="CP031310">
    <property type="protein sequence ID" value="QCC50699.1"/>
    <property type="molecule type" value="Genomic_DNA"/>
</dbReference>
<accession>A0A4D6H9W6</accession>
<dbReference type="GO" id="GO:0140662">
    <property type="term" value="F:ATP-dependent protein folding chaperone"/>
    <property type="evidence" value="ECO:0007669"/>
    <property type="project" value="InterPro"/>
</dbReference>
<feature type="region of interest" description="Disordered" evidence="6">
    <location>
        <begin position="747"/>
        <end position="767"/>
    </location>
</feature>
<dbReference type="GO" id="GO:0005524">
    <property type="term" value="F:ATP binding"/>
    <property type="evidence" value="ECO:0007669"/>
    <property type="project" value="UniProtKB-KW"/>
</dbReference>
<dbReference type="FunFam" id="3.90.640.10:FF:000003">
    <property type="entry name" value="Molecular chaperone DnaK"/>
    <property type="match status" value="1"/>
</dbReference>
<evidence type="ECO:0000313" key="7">
    <source>
        <dbReference type="EMBL" id="QCC50699.1"/>
    </source>
</evidence>
<dbReference type="STRING" id="1457250.GCA_000755225_03372"/>
<evidence type="ECO:0000256" key="6">
    <source>
        <dbReference type="SAM" id="MobiDB-lite"/>
    </source>
</evidence>